<keyword evidence="3 5" id="KW-1133">Transmembrane helix</keyword>
<feature type="transmembrane region" description="Helical" evidence="5">
    <location>
        <begin position="31"/>
        <end position="51"/>
    </location>
</feature>
<feature type="transmembrane region" description="Helical" evidence="5">
    <location>
        <begin position="223"/>
        <end position="256"/>
    </location>
</feature>
<evidence type="ECO:0000259" key="6">
    <source>
        <dbReference type="Pfam" id="PF12698"/>
    </source>
</evidence>
<feature type="domain" description="ABC-2 type transporter transmembrane" evidence="6">
    <location>
        <begin position="35"/>
        <end position="383"/>
    </location>
</feature>
<feature type="transmembrane region" description="Helical" evidence="5">
    <location>
        <begin position="367"/>
        <end position="387"/>
    </location>
</feature>
<evidence type="ECO:0000256" key="3">
    <source>
        <dbReference type="ARBA" id="ARBA00022989"/>
    </source>
</evidence>
<evidence type="ECO:0000256" key="5">
    <source>
        <dbReference type="SAM" id="Phobius"/>
    </source>
</evidence>
<dbReference type="AlphaFoldDB" id="A0A2V1KD05"/>
<proteinExistence type="predicted"/>
<feature type="transmembrane region" description="Helical" evidence="5">
    <location>
        <begin position="309"/>
        <end position="328"/>
    </location>
</feature>
<evidence type="ECO:0000256" key="2">
    <source>
        <dbReference type="ARBA" id="ARBA00022692"/>
    </source>
</evidence>
<evidence type="ECO:0000313" key="8">
    <source>
        <dbReference type="Proteomes" id="UP000245283"/>
    </source>
</evidence>
<protein>
    <recommendedName>
        <fullName evidence="6">ABC-2 type transporter transmembrane domain-containing protein</fullName>
    </recommendedName>
</protein>
<dbReference type="Pfam" id="PF12698">
    <property type="entry name" value="ABC2_membrane_3"/>
    <property type="match status" value="1"/>
</dbReference>
<dbReference type="Proteomes" id="UP000245283">
    <property type="component" value="Unassembled WGS sequence"/>
</dbReference>
<reference evidence="8" key="1">
    <citation type="submission" date="2018-05" db="EMBL/GenBank/DDBJ databases">
        <authorList>
            <person name="Li Y."/>
        </authorList>
    </citation>
    <scope>NUCLEOTIDE SEQUENCE [LARGE SCALE GENOMIC DNA]</scope>
    <source>
        <strain evidence="8">sk1b4</strain>
    </source>
</reference>
<comment type="subcellular location">
    <subcellularLocation>
        <location evidence="1">Membrane</location>
        <topology evidence="1">Multi-pass membrane protein</topology>
    </subcellularLocation>
</comment>
<gene>
    <name evidence="7" type="ORF">DD236_02360</name>
</gene>
<evidence type="ECO:0000256" key="1">
    <source>
        <dbReference type="ARBA" id="ARBA00004141"/>
    </source>
</evidence>
<feature type="transmembrane region" description="Helical" evidence="5">
    <location>
        <begin position="268"/>
        <end position="289"/>
    </location>
</feature>
<name>A0A2V1KD05_9ACTO</name>
<dbReference type="InterPro" id="IPR013525">
    <property type="entry name" value="ABC2_TM"/>
</dbReference>
<evidence type="ECO:0000313" key="7">
    <source>
        <dbReference type="EMBL" id="PWF27259.1"/>
    </source>
</evidence>
<dbReference type="OrthoDB" id="3268959at2"/>
<organism evidence="7 8">
    <name type="scientific">Ancrocorticia populi</name>
    <dbReference type="NCBI Taxonomy" id="2175228"/>
    <lineage>
        <taxon>Bacteria</taxon>
        <taxon>Bacillati</taxon>
        <taxon>Actinomycetota</taxon>
        <taxon>Actinomycetes</taxon>
        <taxon>Actinomycetales</taxon>
        <taxon>Actinomycetaceae</taxon>
        <taxon>Ancrocorticia</taxon>
    </lineage>
</organism>
<evidence type="ECO:0000256" key="4">
    <source>
        <dbReference type="ARBA" id="ARBA00023136"/>
    </source>
</evidence>
<keyword evidence="8" id="KW-1185">Reference proteome</keyword>
<dbReference type="PANTHER" id="PTHR43471">
    <property type="entry name" value="ABC TRANSPORTER PERMEASE"/>
    <property type="match status" value="1"/>
</dbReference>
<sequence>MVLAEEGSVTMLGLVIKREFTTLLGSKAMRISTAVLVALFLIAGIVGRFLLNDDDSSAPETNTVTVGITEEASPLAPFLSESGVETEDIGDIDPKAAYNDDSNDFEAVISGDPAQPVISAGDTGGEIERLVIIASAKYLADQDGVLTPELSSALTSLLSIHTVDVSENAIAENPIGYAVGMAAIMILMLITIMGVSVLSAGVVEEKSSRVVEILLTTVKPRTLLLGKILGIGSGMLVIFLVYLAGLLGGLGLAGLLSNIGDVFDAFGVLGIWGYIPMVLVWIILGYFTFASITGGLSATVSRQEDLGAVQTPIIFLQLIPLYVAMYLVPAQPDATVTEVLSYIPVLAPYLMPMRAAVGGVAAWEQGLAIGLTLITIPLLGALAGKIYERSILHVGERMKISTIFKKAA</sequence>
<feature type="transmembrane region" description="Helical" evidence="5">
    <location>
        <begin position="175"/>
        <end position="203"/>
    </location>
</feature>
<dbReference type="GO" id="GO:0016020">
    <property type="term" value="C:membrane"/>
    <property type="evidence" value="ECO:0007669"/>
    <property type="project" value="UniProtKB-SubCell"/>
</dbReference>
<accession>A0A2V1KD05</accession>
<dbReference type="EMBL" id="QETB01000001">
    <property type="protein sequence ID" value="PWF27259.1"/>
    <property type="molecule type" value="Genomic_DNA"/>
</dbReference>
<dbReference type="GO" id="GO:0140359">
    <property type="term" value="F:ABC-type transporter activity"/>
    <property type="evidence" value="ECO:0007669"/>
    <property type="project" value="InterPro"/>
</dbReference>
<comment type="caution">
    <text evidence="7">The sequence shown here is derived from an EMBL/GenBank/DDBJ whole genome shotgun (WGS) entry which is preliminary data.</text>
</comment>
<keyword evidence="4 5" id="KW-0472">Membrane</keyword>
<keyword evidence="2 5" id="KW-0812">Transmembrane</keyword>